<keyword evidence="13" id="KW-1185">Reference proteome</keyword>
<dbReference type="RefSeq" id="WP_119865367.1">
    <property type="nucleotide sequence ID" value="NZ_CP016786.1"/>
</dbReference>
<dbReference type="InterPro" id="IPR039421">
    <property type="entry name" value="Type_1_exporter"/>
</dbReference>
<dbReference type="FunFam" id="3.40.50.300:FF:000287">
    <property type="entry name" value="Multidrug ABC transporter ATP-binding protein"/>
    <property type="match status" value="1"/>
</dbReference>
<dbReference type="PANTHER" id="PTHR43394:SF1">
    <property type="entry name" value="ATP-BINDING CASSETTE SUB-FAMILY B MEMBER 10, MITOCHONDRIAL"/>
    <property type="match status" value="1"/>
</dbReference>
<feature type="transmembrane region" description="Helical" evidence="9">
    <location>
        <begin position="165"/>
        <end position="185"/>
    </location>
</feature>
<keyword evidence="5" id="KW-0547">Nucleotide-binding</keyword>
<evidence type="ECO:0000256" key="3">
    <source>
        <dbReference type="ARBA" id="ARBA00022475"/>
    </source>
</evidence>
<evidence type="ECO:0000313" key="12">
    <source>
        <dbReference type="EMBL" id="ASW43231.1"/>
    </source>
</evidence>
<reference evidence="12 13" key="1">
    <citation type="submission" date="2016-08" db="EMBL/GenBank/DDBJ databases">
        <title>Complete Genome Sequence Of The Indigo Reducing Clostridium isatidis DSM15098.</title>
        <authorList>
            <person name="Little G.T."/>
            <person name="Minton N.P."/>
        </authorList>
    </citation>
    <scope>NUCLEOTIDE SEQUENCE [LARGE SCALE GENOMIC DNA]</scope>
    <source>
        <strain evidence="12 13">DSM 15098</strain>
    </source>
</reference>
<dbReference type="Pfam" id="PF00664">
    <property type="entry name" value="ABC_membrane"/>
    <property type="match status" value="1"/>
</dbReference>
<dbReference type="KEGG" id="cia:BEN51_06975"/>
<dbReference type="SMART" id="SM00382">
    <property type="entry name" value="AAA"/>
    <property type="match status" value="1"/>
</dbReference>
<dbReference type="PANTHER" id="PTHR43394">
    <property type="entry name" value="ATP-DEPENDENT PERMEASE MDL1, MITOCHONDRIAL"/>
    <property type="match status" value="1"/>
</dbReference>
<dbReference type="OrthoDB" id="9762778at2"/>
<evidence type="ECO:0000256" key="7">
    <source>
        <dbReference type="ARBA" id="ARBA00022989"/>
    </source>
</evidence>
<dbReference type="InterPro" id="IPR027417">
    <property type="entry name" value="P-loop_NTPase"/>
</dbReference>
<accession>A0A343JCH3</accession>
<evidence type="ECO:0000256" key="1">
    <source>
        <dbReference type="ARBA" id="ARBA00004651"/>
    </source>
</evidence>
<dbReference type="Pfam" id="PF00005">
    <property type="entry name" value="ABC_tran"/>
    <property type="match status" value="1"/>
</dbReference>
<feature type="transmembrane region" description="Helical" evidence="9">
    <location>
        <begin position="191"/>
        <end position="208"/>
    </location>
</feature>
<keyword evidence="2" id="KW-0813">Transport</keyword>
<dbReference type="Proteomes" id="UP000264883">
    <property type="component" value="Chromosome"/>
</dbReference>
<evidence type="ECO:0000313" key="13">
    <source>
        <dbReference type="Proteomes" id="UP000264883"/>
    </source>
</evidence>
<feature type="transmembrane region" description="Helical" evidence="9">
    <location>
        <begin position="47"/>
        <end position="66"/>
    </location>
</feature>
<dbReference type="Gene3D" id="3.40.50.300">
    <property type="entry name" value="P-loop containing nucleotide triphosphate hydrolases"/>
    <property type="match status" value="1"/>
</dbReference>
<dbReference type="GO" id="GO:0015421">
    <property type="term" value="F:ABC-type oligopeptide transporter activity"/>
    <property type="evidence" value="ECO:0007669"/>
    <property type="project" value="TreeGrafter"/>
</dbReference>
<evidence type="ECO:0000259" key="11">
    <source>
        <dbReference type="PROSITE" id="PS50929"/>
    </source>
</evidence>
<dbReference type="PROSITE" id="PS50929">
    <property type="entry name" value="ABC_TM1F"/>
    <property type="match status" value="1"/>
</dbReference>
<dbReference type="SUPFAM" id="SSF90123">
    <property type="entry name" value="ABC transporter transmembrane region"/>
    <property type="match status" value="1"/>
</dbReference>
<keyword evidence="6 12" id="KW-0067">ATP-binding</keyword>
<evidence type="ECO:0000256" key="5">
    <source>
        <dbReference type="ARBA" id="ARBA00022741"/>
    </source>
</evidence>
<keyword evidence="3" id="KW-1003">Cell membrane</keyword>
<feature type="domain" description="ABC transmembrane type-1" evidence="11">
    <location>
        <begin position="50"/>
        <end position="333"/>
    </location>
</feature>
<feature type="transmembrane region" description="Helical" evidence="9">
    <location>
        <begin position="86"/>
        <end position="106"/>
    </location>
</feature>
<dbReference type="CDD" id="cd03254">
    <property type="entry name" value="ABCC_Glucan_exporter_like"/>
    <property type="match status" value="1"/>
</dbReference>
<dbReference type="PROSITE" id="PS00211">
    <property type="entry name" value="ABC_TRANSPORTER_1"/>
    <property type="match status" value="1"/>
</dbReference>
<dbReference type="GO" id="GO:0005886">
    <property type="term" value="C:plasma membrane"/>
    <property type="evidence" value="ECO:0007669"/>
    <property type="project" value="UniProtKB-SubCell"/>
</dbReference>
<protein>
    <submittedName>
        <fullName evidence="12">Multidrug ABC transporter ATP-binding protein</fullName>
    </submittedName>
</protein>
<sequence>MSNSRGLLIGNTPGRGRVNIKAGSKEKLNNPMETTKRLLKYLGDKKYILILALVFSIVTTLITILGTKLNGDIVDKYIAVRDLNGLSKMCILLVVMYVISSASAFFQNRLMVSIAQNTSARIRKDLFESIQKLPVNYYDTHSSGDLMSRLTNDVDNINNTLSQSIIQFASGLINIVGMIIAMLLLSPTLTLIGLISTPLMFIITRTIINKTQPIFLRRQKELGELNGYIEEMISSQKLTFLFGQEEKVRKEFSNKNKALTKSAIIAEAMSGAMAPIMNFINNFTYFLLAVSGGILILKDINITVGTVFTFILYMRNFNRPINEILNIGNTIQSALAGAERVFEVMDEKKEKDNKNAKELEKVERIVLLRDIEFSYTEKKKILKGINIKAEKGQTIAIVGPTGSGKTTIINLLNRFYDVDAGSILIDEENIKNYSLKSLRKSIAIVLQDTFLFEDTVRENIRYGRLDASDEEVEKAAKLANAHHFIKQLPKGYDTVLRDNGSNLSQGQRQLLAIARAMISNCSILVLDEATSSIDTRTEIQIQEALKKLMENKTTFIIAHRLSTIKNADKIIAIKDGRIIEEGTHDELMKQKGFYSELYNSQFSQFNFKL</sequence>
<comment type="subcellular location">
    <subcellularLocation>
        <location evidence="1">Cell membrane</location>
        <topology evidence="1">Multi-pass membrane protein</topology>
    </subcellularLocation>
</comment>
<dbReference type="InterPro" id="IPR003439">
    <property type="entry name" value="ABC_transporter-like_ATP-bd"/>
</dbReference>
<evidence type="ECO:0000259" key="10">
    <source>
        <dbReference type="PROSITE" id="PS50893"/>
    </source>
</evidence>
<evidence type="ECO:0000256" key="2">
    <source>
        <dbReference type="ARBA" id="ARBA00022448"/>
    </source>
</evidence>
<dbReference type="InterPro" id="IPR003593">
    <property type="entry name" value="AAA+_ATPase"/>
</dbReference>
<dbReference type="Gene3D" id="1.20.1560.10">
    <property type="entry name" value="ABC transporter type 1, transmembrane domain"/>
    <property type="match status" value="1"/>
</dbReference>
<dbReference type="CDD" id="cd18547">
    <property type="entry name" value="ABC_6TM_Tm288_like"/>
    <property type="match status" value="1"/>
</dbReference>
<dbReference type="AlphaFoldDB" id="A0A343JCH3"/>
<name>A0A343JCH3_9CLOT</name>
<gene>
    <name evidence="12" type="ORF">BEN51_06975</name>
</gene>
<dbReference type="PROSITE" id="PS50893">
    <property type="entry name" value="ABC_TRANSPORTER_2"/>
    <property type="match status" value="1"/>
</dbReference>
<keyword evidence="7 9" id="KW-1133">Transmembrane helix</keyword>
<feature type="transmembrane region" description="Helical" evidence="9">
    <location>
        <begin position="286"/>
        <end position="313"/>
    </location>
</feature>
<dbReference type="FunFam" id="1.20.1560.10:FF:000011">
    <property type="entry name" value="Multidrug ABC transporter ATP-binding protein"/>
    <property type="match status" value="1"/>
</dbReference>
<evidence type="ECO:0000256" key="8">
    <source>
        <dbReference type="ARBA" id="ARBA00023136"/>
    </source>
</evidence>
<dbReference type="GO" id="GO:0016887">
    <property type="term" value="F:ATP hydrolysis activity"/>
    <property type="evidence" value="ECO:0007669"/>
    <property type="project" value="InterPro"/>
</dbReference>
<keyword evidence="4 9" id="KW-0812">Transmembrane</keyword>
<dbReference type="InterPro" id="IPR011527">
    <property type="entry name" value="ABC1_TM_dom"/>
</dbReference>
<evidence type="ECO:0000256" key="9">
    <source>
        <dbReference type="SAM" id="Phobius"/>
    </source>
</evidence>
<feature type="domain" description="ABC transporter" evidence="10">
    <location>
        <begin position="366"/>
        <end position="600"/>
    </location>
</feature>
<dbReference type="InterPro" id="IPR017871">
    <property type="entry name" value="ABC_transporter-like_CS"/>
</dbReference>
<evidence type="ECO:0000256" key="6">
    <source>
        <dbReference type="ARBA" id="ARBA00022840"/>
    </source>
</evidence>
<dbReference type="EMBL" id="CP016786">
    <property type="protein sequence ID" value="ASW43231.1"/>
    <property type="molecule type" value="Genomic_DNA"/>
</dbReference>
<dbReference type="SUPFAM" id="SSF52540">
    <property type="entry name" value="P-loop containing nucleoside triphosphate hydrolases"/>
    <property type="match status" value="1"/>
</dbReference>
<proteinExistence type="predicted"/>
<evidence type="ECO:0000256" key="4">
    <source>
        <dbReference type="ARBA" id="ARBA00022692"/>
    </source>
</evidence>
<dbReference type="InterPro" id="IPR036640">
    <property type="entry name" value="ABC1_TM_sf"/>
</dbReference>
<dbReference type="GO" id="GO:0005524">
    <property type="term" value="F:ATP binding"/>
    <property type="evidence" value="ECO:0007669"/>
    <property type="project" value="UniProtKB-KW"/>
</dbReference>
<organism evidence="12 13">
    <name type="scientific">Clostridium isatidis</name>
    <dbReference type="NCBI Taxonomy" id="182773"/>
    <lineage>
        <taxon>Bacteria</taxon>
        <taxon>Bacillati</taxon>
        <taxon>Bacillota</taxon>
        <taxon>Clostridia</taxon>
        <taxon>Eubacteriales</taxon>
        <taxon>Clostridiaceae</taxon>
        <taxon>Clostridium</taxon>
    </lineage>
</organism>
<keyword evidence="8 9" id="KW-0472">Membrane</keyword>